<evidence type="ECO:0000256" key="8">
    <source>
        <dbReference type="SAM" id="MobiDB-lite"/>
    </source>
</evidence>
<evidence type="ECO:0000256" key="1">
    <source>
        <dbReference type="ARBA" id="ARBA00004123"/>
    </source>
</evidence>
<dbReference type="PANTHER" id="PTHR45797">
    <property type="entry name" value="RAD54-LIKE"/>
    <property type="match status" value="1"/>
</dbReference>
<keyword evidence="3" id="KW-0547">Nucleotide-binding</keyword>
<dbReference type="GO" id="GO:0004386">
    <property type="term" value="F:helicase activity"/>
    <property type="evidence" value="ECO:0007669"/>
    <property type="project" value="UniProtKB-KW"/>
</dbReference>
<dbReference type="GO" id="GO:0016887">
    <property type="term" value="F:ATP hydrolysis activity"/>
    <property type="evidence" value="ECO:0007669"/>
    <property type="project" value="InterPro"/>
</dbReference>
<protein>
    <submittedName>
        <fullName evidence="9">Transcriptional regulator ATRX like protein</fullName>
    </submittedName>
</protein>
<comment type="subcellular location">
    <subcellularLocation>
        <location evidence="1">Nucleus</location>
    </subcellularLocation>
</comment>
<dbReference type="InterPro" id="IPR044574">
    <property type="entry name" value="ARIP4-like"/>
</dbReference>
<sequence length="401" mass="46316">MHVSVIVFSQSLLTFDLIEDLLSYLDEHPVTEEEEARDIRFTWKKNVDYFRMDGSTSAEFRKQYIDHFNDPNNDRFDMFTLKLFIVVYLKIDRHFNASELAELYNFDPESLPNRPTPMVPKNKLFGAKKNEKEGRYAIEDLPLEETIKGFCREPDFNEAIYEGSVIPTAKSMIEAIIAAFRKQYPTSSAVELRKKLQMAIYTLRAMFQEKHVKILRMKQEYVAKGSVPVAVNKYLEEVNHIVSDLTMHHENVSQLVNRDIKAAYEQQMAQKINSQMQQNQQQQFGNRPFSMPVNANYPRMNAAAFGQRLPFIQVRMNAAAAAAANLRPGNPRWTFQSQNFSELYKRLAANQNAQQKNTTTTPEPVITEMETNDISNDTHPNVQQNNTTKNAHSTVEITEIE</sequence>
<gene>
    <name evidence="9" type="ORF">HNY73_020709</name>
</gene>
<evidence type="ECO:0000256" key="4">
    <source>
        <dbReference type="ARBA" id="ARBA00022806"/>
    </source>
</evidence>
<evidence type="ECO:0000256" key="2">
    <source>
        <dbReference type="ARBA" id="ARBA00007025"/>
    </source>
</evidence>
<dbReference type="GO" id="GO:0005524">
    <property type="term" value="F:ATP binding"/>
    <property type="evidence" value="ECO:0007669"/>
    <property type="project" value="UniProtKB-KW"/>
</dbReference>
<dbReference type="PANTHER" id="PTHR45797:SF3">
    <property type="entry name" value="TRANSCRIPTIONAL REGULATOR ATRX HOMOLOG"/>
    <property type="match status" value="1"/>
</dbReference>
<keyword evidence="4" id="KW-0378">Hydrolase</keyword>
<keyword evidence="4" id="KW-0347">Helicase</keyword>
<comment type="similarity">
    <text evidence="2">Belongs to the SNF2/RAD54 helicase family.</text>
</comment>
<organism evidence="9 10">
    <name type="scientific">Argiope bruennichi</name>
    <name type="common">Wasp spider</name>
    <name type="synonym">Aranea bruennichi</name>
    <dbReference type="NCBI Taxonomy" id="94029"/>
    <lineage>
        <taxon>Eukaryota</taxon>
        <taxon>Metazoa</taxon>
        <taxon>Ecdysozoa</taxon>
        <taxon>Arthropoda</taxon>
        <taxon>Chelicerata</taxon>
        <taxon>Arachnida</taxon>
        <taxon>Araneae</taxon>
        <taxon>Araneomorphae</taxon>
        <taxon>Entelegynae</taxon>
        <taxon>Araneoidea</taxon>
        <taxon>Araneidae</taxon>
        <taxon>Argiope</taxon>
    </lineage>
</organism>
<dbReference type="InterPro" id="IPR027417">
    <property type="entry name" value="P-loop_NTPase"/>
</dbReference>
<keyword evidence="7" id="KW-0539">Nucleus</keyword>
<evidence type="ECO:0000313" key="9">
    <source>
        <dbReference type="EMBL" id="KAF8767818.1"/>
    </source>
</evidence>
<evidence type="ECO:0000256" key="5">
    <source>
        <dbReference type="ARBA" id="ARBA00022840"/>
    </source>
</evidence>
<dbReference type="Proteomes" id="UP000807504">
    <property type="component" value="Unassembled WGS sequence"/>
</dbReference>
<evidence type="ECO:0000313" key="10">
    <source>
        <dbReference type="Proteomes" id="UP000807504"/>
    </source>
</evidence>
<evidence type="ECO:0000256" key="3">
    <source>
        <dbReference type="ARBA" id="ARBA00022741"/>
    </source>
</evidence>
<dbReference type="GO" id="GO:0003677">
    <property type="term" value="F:DNA binding"/>
    <property type="evidence" value="ECO:0007669"/>
    <property type="project" value="UniProtKB-KW"/>
</dbReference>
<feature type="region of interest" description="Disordered" evidence="8">
    <location>
        <begin position="372"/>
        <end position="401"/>
    </location>
</feature>
<reference evidence="9" key="1">
    <citation type="journal article" date="2020" name="bioRxiv">
        <title>Chromosome-level reference genome of the European wasp spider Argiope bruennichi: a resource for studies on range expansion and evolutionary adaptation.</title>
        <authorList>
            <person name="Sheffer M.M."/>
            <person name="Hoppe A."/>
            <person name="Krehenwinkel H."/>
            <person name="Uhl G."/>
            <person name="Kuss A.W."/>
            <person name="Jensen L."/>
            <person name="Jensen C."/>
            <person name="Gillespie R.G."/>
            <person name="Hoff K.J."/>
            <person name="Prost S."/>
        </authorList>
    </citation>
    <scope>NUCLEOTIDE SEQUENCE</scope>
</reference>
<evidence type="ECO:0000256" key="7">
    <source>
        <dbReference type="ARBA" id="ARBA00023242"/>
    </source>
</evidence>
<evidence type="ECO:0000256" key="6">
    <source>
        <dbReference type="ARBA" id="ARBA00023125"/>
    </source>
</evidence>
<keyword evidence="10" id="KW-1185">Reference proteome</keyword>
<accession>A0A8T0E8S5</accession>
<comment type="caution">
    <text evidence="9">The sequence shown here is derived from an EMBL/GenBank/DDBJ whole genome shotgun (WGS) entry which is preliminary data.</text>
</comment>
<dbReference type="AlphaFoldDB" id="A0A8T0E8S5"/>
<reference evidence="9" key="2">
    <citation type="submission" date="2020-06" db="EMBL/GenBank/DDBJ databases">
        <authorList>
            <person name="Sheffer M."/>
        </authorList>
    </citation>
    <scope>NUCLEOTIDE SEQUENCE</scope>
</reference>
<proteinExistence type="inferred from homology"/>
<keyword evidence="5" id="KW-0067">ATP-binding</keyword>
<dbReference type="EMBL" id="JABXBU010002230">
    <property type="protein sequence ID" value="KAF8767818.1"/>
    <property type="molecule type" value="Genomic_DNA"/>
</dbReference>
<dbReference type="Gene3D" id="3.40.50.300">
    <property type="entry name" value="P-loop containing nucleotide triphosphate hydrolases"/>
    <property type="match status" value="1"/>
</dbReference>
<dbReference type="GO" id="GO:0005634">
    <property type="term" value="C:nucleus"/>
    <property type="evidence" value="ECO:0007669"/>
    <property type="project" value="UniProtKB-SubCell"/>
</dbReference>
<name>A0A8T0E8S5_ARGBR</name>
<keyword evidence="6" id="KW-0238">DNA-binding</keyword>